<evidence type="ECO:0000313" key="3">
    <source>
        <dbReference type="Proteomes" id="UP000027661"/>
    </source>
</evidence>
<keyword evidence="1" id="KW-0472">Membrane</keyword>
<dbReference type="PATRIC" id="fig|1339352.3.peg.407"/>
<evidence type="ECO:0000256" key="1">
    <source>
        <dbReference type="SAM" id="Phobius"/>
    </source>
</evidence>
<proteinExistence type="predicted"/>
<sequence length="309" mass="35538">MFQLYLLLRLKNFGRIIIELGIFRIVFLTILTVAAIMILFLAENRFAIPVVCVLLLAGYHNVRKDKEFLRTLTPHLSVFLIKEYTLIALPFAGIEIIKGQFTDAIGLWLFAALLPCLKKIKLEHKPVRLPFLYKGSYEYIRIFRQSFWVYILLFLFATAGTVHGNIKINKVCLILWGLVQASGYLQTMDNRYLLHFKNFKTLCLFQLKSIAWNVFITSIPFSLALIASTYDQDEILFFLSYYTATLIYAIGIGMLRHIIPSPLLLFIVQLSILMPFYLGSLFVPIILIPGIALTALLTCHAHKRLKRLL</sequence>
<dbReference type="AlphaFoldDB" id="A0A069SW07"/>
<keyword evidence="1" id="KW-0812">Transmembrane</keyword>
<feature type="transmembrane region" description="Helical" evidence="1">
    <location>
        <begin position="210"/>
        <end position="228"/>
    </location>
</feature>
<protein>
    <submittedName>
        <fullName evidence="2">Putative membrane protein</fullName>
    </submittedName>
</protein>
<feature type="transmembrane region" description="Helical" evidence="1">
    <location>
        <begin position="147"/>
        <end position="166"/>
    </location>
</feature>
<feature type="transmembrane region" description="Helical" evidence="1">
    <location>
        <begin position="21"/>
        <end position="40"/>
    </location>
</feature>
<name>A0A069SW07_PHOVU</name>
<evidence type="ECO:0000313" key="2">
    <source>
        <dbReference type="EMBL" id="KDS56346.1"/>
    </source>
</evidence>
<accession>A0A069SW07</accession>
<feature type="transmembrane region" description="Helical" evidence="1">
    <location>
        <begin position="46"/>
        <end position="62"/>
    </location>
</feature>
<gene>
    <name evidence="2" type="ORF">M099_0417</name>
</gene>
<comment type="caution">
    <text evidence="2">The sequence shown here is derived from an EMBL/GenBank/DDBJ whole genome shotgun (WGS) entry which is preliminary data.</text>
</comment>
<dbReference type="Proteomes" id="UP000027661">
    <property type="component" value="Unassembled WGS sequence"/>
</dbReference>
<dbReference type="EMBL" id="JNHM01000005">
    <property type="protein sequence ID" value="KDS56346.1"/>
    <property type="molecule type" value="Genomic_DNA"/>
</dbReference>
<dbReference type="RefSeq" id="WP_032952342.1">
    <property type="nucleotide sequence ID" value="NZ_JNHM01000005.1"/>
</dbReference>
<reference evidence="2 3" key="1">
    <citation type="submission" date="2014-04" db="EMBL/GenBank/DDBJ databases">
        <authorList>
            <person name="Sears C."/>
            <person name="Carroll K."/>
            <person name="Sack B.R."/>
            <person name="Qadri F."/>
            <person name="Myers L.L."/>
            <person name="Chung G.-T."/>
            <person name="Escheverria P."/>
            <person name="Fraser C.M."/>
            <person name="Sadzewicz L."/>
            <person name="Shefchek K.A."/>
            <person name="Tallon L."/>
            <person name="Das S.P."/>
            <person name="Daugherty S."/>
            <person name="Mongodin E.F."/>
        </authorList>
    </citation>
    <scope>NUCLEOTIDE SEQUENCE [LARGE SCALE GENOMIC DNA]</scope>
    <source>
        <strain evidence="2 3">3975 RP4</strain>
    </source>
</reference>
<feature type="transmembrane region" description="Helical" evidence="1">
    <location>
        <begin position="235"/>
        <end position="256"/>
    </location>
</feature>
<keyword evidence="1" id="KW-1133">Transmembrane helix</keyword>
<feature type="transmembrane region" description="Helical" evidence="1">
    <location>
        <begin position="276"/>
        <end position="299"/>
    </location>
</feature>
<organism evidence="2 3">
    <name type="scientific">Phocaeicola vulgatus str. 3975 RP4</name>
    <dbReference type="NCBI Taxonomy" id="1339352"/>
    <lineage>
        <taxon>Bacteria</taxon>
        <taxon>Pseudomonadati</taxon>
        <taxon>Bacteroidota</taxon>
        <taxon>Bacteroidia</taxon>
        <taxon>Bacteroidales</taxon>
        <taxon>Bacteroidaceae</taxon>
        <taxon>Phocaeicola</taxon>
    </lineage>
</organism>